<protein>
    <submittedName>
        <fullName evidence="2">Uncharacterized protein</fullName>
    </submittedName>
</protein>
<proteinExistence type="predicted"/>
<evidence type="ECO:0000313" key="2">
    <source>
        <dbReference type="EMBL" id="QNM09899.1"/>
    </source>
</evidence>
<dbReference type="AlphaFoldDB" id="A0A7G9GGG7"/>
<dbReference type="EMBL" id="CP060635">
    <property type="protein sequence ID" value="QNM09899.1"/>
    <property type="molecule type" value="Genomic_DNA"/>
</dbReference>
<evidence type="ECO:0000256" key="1">
    <source>
        <dbReference type="SAM" id="Phobius"/>
    </source>
</evidence>
<keyword evidence="1" id="KW-0472">Membrane</keyword>
<dbReference type="Proteomes" id="UP000515860">
    <property type="component" value="Chromosome"/>
</dbReference>
<keyword evidence="3" id="KW-1185">Reference proteome</keyword>
<dbReference type="NCBIfam" id="NF038403">
    <property type="entry name" value="perm_prefix_1"/>
    <property type="match status" value="1"/>
</dbReference>
<keyword evidence="1" id="KW-0812">Transmembrane</keyword>
<dbReference type="InterPro" id="IPR047928">
    <property type="entry name" value="Perm_prefix_1"/>
</dbReference>
<evidence type="ECO:0000313" key="3">
    <source>
        <dbReference type="Proteomes" id="UP000515860"/>
    </source>
</evidence>
<feature type="transmembrane region" description="Helical" evidence="1">
    <location>
        <begin position="125"/>
        <end position="148"/>
    </location>
</feature>
<gene>
    <name evidence="2" type="ORF">H9Q79_06355</name>
</gene>
<accession>A0A7G9GGG7</accession>
<name>A0A7G9GGG7_9FIRM</name>
<organism evidence="2 3">
    <name type="scientific">Wansuia hejianensis</name>
    <dbReference type="NCBI Taxonomy" id="2763667"/>
    <lineage>
        <taxon>Bacteria</taxon>
        <taxon>Bacillati</taxon>
        <taxon>Bacillota</taxon>
        <taxon>Clostridia</taxon>
        <taxon>Lachnospirales</taxon>
        <taxon>Lachnospiraceae</taxon>
        <taxon>Wansuia</taxon>
    </lineage>
</organism>
<keyword evidence="1" id="KW-1133">Transmembrane helix</keyword>
<dbReference type="RefSeq" id="WP_118646861.1">
    <property type="nucleotide sequence ID" value="NZ_CP060635.1"/>
</dbReference>
<feature type="transmembrane region" description="Helical" evidence="1">
    <location>
        <begin position="92"/>
        <end position="119"/>
    </location>
</feature>
<sequence length="230" mass="26346">MKEKIRAFMDDLLKDVTKTRKVLELKEELIGNMEERYDDLIRQGYREEDAYQCALDSVGDVRELFREFADNGAQDYSGRSAMEPLGDRKKRAFLHAVGISLYIVGFAVWMLIIAIGIGFGEGEDMFGLIGFIVMLIFSAVATGIMVYCSNMYPKYQKQDDTLVEEFKEWKSGNTRNKEVKNAVSSVIWLIATILYFLISFGTGAWYITWLIWLIAPCVQTVVNLLMNHNQ</sequence>
<dbReference type="KEGG" id="whj:H9Q79_06355"/>
<reference evidence="2 3" key="1">
    <citation type="submission" date="2020-08" db="EMBL/GenBank/DDBJ databases">
        <authorList>
            <person name="Liu C."/>
            <person name="Sun Q."/>
        </authorList>
    </citation>
    <scope>NUCLEOTIDE SEQUENCE [LARGE SCALE GENOMIC DNA]</scope>
    <source>
        <strain evidence="2 3">NSJ-29</strain>
    </source>
</reference>
<feature type="transmembrane region" description="Helical" evidence="1">
    <location>
        <begin position="179"/>
        <end position="198"/>
    </location>
</feature>
<feature type="transmembrane region" description="Helical" evidence="1">
    <location>
        <begin position="204"/>
        <end position="226"/>
    </location>
</feature>